<evidence type="ECO:0000313" key="1">
    <source>
        <dbReference type="EMBL" id="GMH07196.1"/>
    </source>
</evidence>
<dbReference type="AlphaFoldDB" id="A0AAD3SA61"/>
<comment type="caution">
    <text evidence="1">The sequence shown here is derived from an EMBL/GenBank/DDBJ whole genome shotgun (WGS) entry which is preliminary data.</text>
</comment>
<name>A0AAD3SA61_NEPGR</name>
<dbReference type="Proteomes" id="UP001279734">
    <property type="component" value="Unassembled WGS sequence"/>
</dbReference>
<organism evidence="1 2">
    <name type="scientific">Nepenthes gracilis</name>
    <name type="common">Slender pitcher plant</name>
    <dbReference type="NCBI Taxonomy" id="150966"/>
    <lineage>
        <taxon>Eukaryota</taxon>
        <taxon>Viridiplantae</taxon>
        <taxon>Streptophyta</taxon>
        <taxon>Embryophyta</taxon>
        <taxon>Tracheophyta</taxon>
        <taxon>Spermatophyta</taxon>
        <taxon>Magnoliopsida</taxon>
        <taxon>eudicotyledons</taxon>
        <taxon>Gunneridae</taxon>
        <taxon>Pentapetalae</taxon>
        <taxon>Caryophyllales</taxon>
        <taxon>Nepenthaceae</taxon>
        <taxon>Nepenthes</taxon>
    </lineage>
</organism>
<protein>
    <submittedName>
        <fullName evidence="1">Uncharacterized protein</fullName>
    </submittedName>
</protein>
<reference evidence="1" key="1">
    <citation type="submission" date="2023-05" db="EMBL/GenBank/DDBJ databases">
        <title>Nepenthes gracilis genome sequencing.</title>
        <authorList>
            <person name="Fukushima K."/>
        </authorList>
    </citation>
    <scope>NUCLEOTIDE SEQUENCE</scope>
    <source>
        <strain evidence="1">SING2019-196</strain>
    </source>
</reference>
<proteinExistence type="predicted"/>
<dbReference type="EMBL" id="BSYO01000007">
    <property type="protein sequence ID" value="GMH07196.1"/>
    <property type="molecule type" value="Genomic_DNA"/>
</dbReference>
<keyword evidence="2" id="KW-1185">Reference proteome</keyword>
<accession>A0AAD3SA61</accession>
<dbReference type="PANTHER" id="PTHR47087">
    <property type="entry name" value="METHIONINE S-METHYLTRANSFERASE"/>
    <property type="match status" value="1"/>
</dbReference>
<dbReference type="PANTHER" id="PTHR47087:SF1">
    <property type="entry name" value="METHIONINE S-METHYLTRANSFERASE"/>
    <property type="match status" value="1"/>
</dbReference>
<evidence type="ECO:0000313" key="2">
    <source>
        <dbReference type="Proteomes" id="UP001279734"/>
    </source>
</evidence>
<gene>
    <name evidence="1" type="ORF">Nepgr_009036</name>
</gene>
<sequence>MDDSAMSSDPVIVILLGELVVKDWYKRSFPRGTYTVEIDVMHSLFKSSRKLFGLSTVLKVFNGSHSAKLDDLHHFKKAAIKDALRLLSSRLTLVAAHLTWQPPKQWLAYLSIERPNTDCSEEALTIIENPWQSNLTMVLLWKMHPHVAITGVACFKAITSTAISCVLMNSQDYSNLK</sequence>